<reference evidence="3" key="1">
    <citation type="submission" date="2023-06" db="EMBL/GenBank/DDBJ databases">
        <authorList>
            <consortium name="Lawrence Berkeley National Laboratory"/>
            <person name="Ahrendt S."/>
            <person name="Sahu N."/>
            <person name="Indic B."/>
            <person name="Wong-Bajracharya J."/>
            <person name="Merenyi Z."/>
            <person name="Ke H.-M."/>
            <person name="Monk M."/>
            <person name="Kocsube S."/>
            <person name="Drula E."/>
            <person name="Lipzen A."/>
            <person name="Balint B."/>
            <person name="Henrissat B."/>
            <person name="Andreopoulos B."/>
            <person name="Martin F.M."/>
            <person name="Harder C.B."/>
            <person name="Rigling D."/>
            <person name="Ford K.L."/>
            <person name="Foster G.D."/>
            <person name="Pangilinan J."/>
            <person name="Papanicolaou A."/>
            <person name="Barry K."/>
            <person name="LaButti K."/>
            <person name="Viragh M."/>
            <person name="Koriabine M."/>
            <person name="Yan M."/>
            <person name="Riley R."/>
            <person name="Champramary S."/>
            <person name="Plett K.L."/>
            <person name="Tsai I.J."/>
            <person name="Slot J."/>
            <person name="Sipos G."/>
            <person name="Plett J."/>
            <person name="Nagy L.G."/>
            <person name="Grigoriev I.V."/>
        </authorList>
    </citation>
    <scope>NUCLEOTIDE SEQUENCE</scope>
    <source>
        <strain evidence="3">HWK02</strain>
    </source>
</reference>
<protein>
    <recommendedName>
        <fullName evidence="2">DUF6534 domain-containing protein</fullName>
    </recommendedName>
</protein>
<keyword evidence="1" id="KW-0812">Transmembrane</keyword>
<dbReference type="Proteomes" id="UP001175228">
    <property type="component" value="Unassembled WGS sequence"/>
</dbReference>
<gene>
    <name evidence="3" type="ORF">EDD18DRAFT_1350105</name>
</gene>
<feature type="transmembrane region" description="Helical" evidence="1">
    <location>
        <begin position="90"/>
        <end position="111"/>
    </location>
</feature>
<proteinExistence type="predicted"/>
<dbReference type="PANTHER" id="PTHR40465">
    <property type="entry name" value="CHROMOSOME 1, WHOLE GENOME SHOTGUN SEQUENCE"/>
    <property type="match status" value="1"/>
</dbReference>
<feature type="transmembrane region" description="Helical" evidence="1">
    <location>
        <begin position="123"/>
        <end position="144"/>
    </location>
</feature>
<organism evidence="3 4">
    <name type="scientific">Armillaria luteobubalina</name>
    <dbReference type="NCBI Taxonomy" id="153913"/>
    <lineage>
        <taxon>Eukaryota</taxon>
        <taxon>Fungi</taxon>
        <taxon>Dikarya</taxon>
        <taxon>Basidiomycota</taxon>
        <taxon>Agaricomycotina</taxon>
        <taxon>Agaricomycetes</taxon>
        <taxon>Agaricomycetidae</taxon>
        <taxon>Agaricales</taxon>
        <taxon>Marasmiineae</taxon>
        <taxon>Physalacriaceae</taxon>
        <taxon>Armillaria</taxon>
    </lineage>
</organism>
<feature type="domain" description="DUF6534" evidence="2">
    <location>
        <begin position="171"/>
        <end position="258"/>
    </location>
</feature>
<keyword evidence="1" id="KW-0472">Membrane</keyword>
<sequence length="335" mass="36914">MQPVPAGYPIAEVSGPYVYHWLSIELGALRNTFCATLSILSGISDDSRFLKYLVYGIYIIESVQTILVAHDTFAMFGYGFGDMDALTRLNYNWVTVPITSAVAAGVGQVFYAYRIFVVSKSRIISIFIICISITSSAAAMVAGISAFQVGAITKFNTRKIHITIGIWCGASALCDIVIAICMTHYLTMRSTTTNFRRTRILVTKIIRLTIETGSVTAVVALLNYVLFIALPHQNTYMTFGVIVPKLYANTVYMVLNSRFQIIGGRDTYISSIDASVPTTMIRDITSQSAQGTRSPDDRQGRVPVVAISKEEFNETSYEMGQMNDKLRDSCLSLPA</sequence>
<feature type="transmembrane region" description="Helical" evidence="1">
    <location>
        <begin position="236"/>
        <end position="255"/>
    </location>
</feature>
<comment type="caution">
    <text evidence="3">The sequence shown here is derived from an EMBL/GenBank/DDBJ whole genome shotgun (WGS) entry which is preliminary data.</text>
</comment>
<evidence type="ECO:0000256" key="1">
    <source>
        <dbReference type="SAM" id="Phobius"/>
    </source>
</evidence>
<dbReference type="InterPro" id="IPR045339">
    <property type="entry name" value="DUF6534"/>
</dbReference>
<accession>A0AA39UYU2</accession>
<dbReference type="Pfam" id="PF20152">
    <property type="entry name" value="DUF6534"/>
    <property type="match status" value="1"/>
</dbReference>
<feature type="transmembrane region" description="Helical" evidence="1">
    <location>
        <begin position="208"/>
        <end position="230"/>
    </location>
</feature>
<evidence type="ECO:0000313" key="4">
    <source>
        <dbReference type="Proteomes" id="UP001175228"/>
    </source>
</evidence>
<dbReference type="PANTHER" id="PTHR40465:SF1">
    <property type="entry name" value="DUF6534 DOMAIN-CONTAINING PROTEIN"/>
    <property type="match status" value="1"/>
</dbReference>
<evidence type="ECO:0000313" key="3">
    <source>
        <dbReference type="EMBL" id="KAK0498690.1"/>
    </source>
</evidence>
<feature type="transmembrane region" description="Helical" evidence="1">
    <location>
        <begin position="164"/>
        <end position="187"/>
    </location>
</feature>
<keyword evidence="1" id="KW-1133">Transmembrane helix</keyword>
<dbReference type="AlphaFoldDB" id="A0AA39UYU2"/>
<feature type="transmembrane region" description="Helical" evidence="1">
    <location>
        <begin position="52"/>
        <end position="70"/>
    </location>
</feature>
<name>A0AA39UYU2_9AGAR</name>
<evidence type="ECO:0000259" key="2">
    <source>
        <dbReference type="Pfam" id="PF20152"/>
    </source>
</evidence>
<dbReference type="EMBL" id="JAUEPU010000010">
    <property type="protein sequence ID" value="KAK0498690.1"/>
    <property type="molecule type" value="Genomic_DNA"/>
</dbReference>
<keyword evidence="4" id="KW-1185">Reference proteome</keyword>